<evidence type="ECO:0000256" key="1">
    <source>
        <dbReference type="SAM" id="Phobius"/>
    </source>
</evidence>
<keyword evidence="1" id="KW-1133">Transmembrane helix</keyword>
<dbReference type="AlphaFoldDB" id="A0A0R1ZLR9"/>
<keyword evidence="1" id="KW-0812">Transmembrane</keyword>
<keyword evidence="3" id="KW-1185">Reference proteome</keyword>
<dbReference type="Proteomes" id="UP000051291">
    <property type="component" value="Unassembled WGS sequence"/>
</dbReference>
<gene>
    <name evidence="2" type="ORF">FC64_GL000929</name>
</gene>
<accession>A0A0R1ZLR9</accession>
<keyword evidence="1" id="KW-0472">Membrane</keyword>
<feature type="transmembrane region" description="Helical" evidence="1">
    <location>
        <begin position="7"/>
        <end position="25"/>
    </location>
</feature>
<dbReference type="RefSeq" id="WP_057906796.1">
    <property type="nucleotide sequence ID" value="NZ_AYYZ01000029.1"/>
</dbReference>
<protein>
    <submittedName>
        <fullName evidence="2">Uncharacterized protein</fullName>
    </submittedName>
</protein>
<evidence type="ECO:0000313" key="3">
    <source>
        <dbReference type="Proteomes" id="UP000051291"/>
    </source>
</evidence>
<sequence>MKKNTKITILVILGIFLLIGGIFLLKEVQKKEAEAYILQETKIGLKGYFKEYFNNVDANDISLRIHYIHGMGVEAKVDGTLGKNKKVTDDNSDFSWTIYNDPKSKIGFTLGYISPSEKLEKKLKWEYDNDDNPHAKDWSNMKSPTEFIPKKDLNQIPKNKKKLINYIPGTESY</sequence>
<dbReference type="PATRIC" id="fig|1423820.4.peg.953"/>
<dbReference type="EMBL" id="AYYZ01000029">
    <property type="protein sequence ID" value="KRM51740.1"/>
    <property type="molecule type" value="Genomic_DNA"/>
</dbReference>
<organism evidence="2 3">
    <name type="scientific">Ligilactobacillus araffinosus DSM 20653</name>
    <dbReference type="NCBI Taxonomy" id="1423820"/>
    <lineage>
        <taxon>Bacteria</taxon>
        <taxon>Bacillati</taxon>
        <taxon>Bacillota</taxon>
        <taxon>Bacilli</taxon>
        <taxon>Lactobacillales</taxon>
        <taxon>Lactobacillaceae</taxon>
        <taxon>Ligilactobacillus</taxon>
    </lineage>
</organism>
<proteinExistence type="predicted"/>
<comment type="caution">
    <text evidence="2">The sequence shown here is derived from an EMBL/GenBank/DDBJ whole genome shotgun (WGS) entry which is preliminary data.</text>
</comment>
<name>A0A0R1ZLR9_9LACO</name>
<reference evidence="2 3" key="1">
    <citation type="journal article" date="2015" name="Genome Announc.">
        <title>Expanding the biotechnology potential of lactobacilli through comparative genomics of 213 strains and associated genera.</title>
        <authorList>
            <person name="Sun Z."/>
            <person name="Harris H.M."/>
            <person name="McCann A."/>
            <person name="Guo C."/>
            <person name="Argimon S."/>
            <person name="Zhang W."/>
            <person name="Yang X."/>
            <person name="Jeffery I.B."/>
            <person name="Cooney J.C."/>
            <person name="Kagawa T.F."/>
            <person name="Liu W."/>
            <person name="Song Y."/>
            <person name="Salvetti E."/>
            <person name="Wrobel A."/>
            <person name="Rasinkangas P."/>
            <person name="Parkhill J."/>
            <person name="Rea M.C."/>
            <person name="O'Sullivan O."/>
            <person name="Ritari J."/>
            <person name="Douillard F.P."/>
            <person name="Paul Ross R."/>
            <person name="Yang R."/>
            <person name="Briner A.E."/>
            <person name="Felis G.E."/>
            <person name="de Vos W.M."/>
            <person name="Barrangou R."/>
            <person name="Klaenhammer T.R."/>
            <person name="Caufield P.W."/>
            <person name="Cui Y."/>
            <person name="Zhang H."/>
            <person name="O'Toole P.W."/>
        </authorList>
    </citation>
    <scope>NUCLEOTIDE SEQUENCE [LARGE SCALE GENOMIC DNA]</scope>
    <source>
        <strain evidence="2 3">DSM 20653</strain>
    </source>
</reference>
<evidence type="ECO:0000313" key="2">
    <source>
        <dbReference type="EMBL" id="KRM51740.1"/>
    </source>
</evidence>
<dbReference type="STRING" id="1423820.FC64_GL000929"/>